<dbReference type="InterPro" id="IPR007721">
    <property type="entry name" value="RbsD_FucU"/>
</dbReference>
<evidence type="ECO:0000256" key="2">
    <source>
        <dbReference type="ARBA" id="ARBA00012862"/>
    </source>
</evidence>
<name>A0A1E5H8W8_9ENTE</name>
<keyword evidence="8" id="KW-1185">Reference proteome</keyword>
<protein>
    <recommendedName>
        <fullName evidence="2 6">D-ribose pyranase</fullName>
        <ecNumber evidence="2 6">5.4.99.62</ecNumber>
    </recommendedName>
</protein>
<evidence type="ECO:0000256" key="6">
    <source>
        <dbReference type="HAMAP-Rule" id="MF_01661"/>
    </source>
</evidence>
<keyword evidence="3 6" id="KW-0963">Cytoplasm</keyword>
<dbReference type="SUPFAM" id="SSF102546">
    <property type="entry name" value="RbsD-like"/>
    <property type="match status" value="1"/>
</dbReference>
<evidence type="ECO:0000313" key="8">
    <source>
        <dbReference type="Proteomes" id="UP000094469"/>
    </source>
</evidence>
<dbReference type="GO" id="GO:0005829">
    <property type="term" value="C:cytosol"/>
    <property type="evidence" value="ECO:0007669"/>
    <property type="project" value="TreeGrafter"/>
</dbReference>
<dbReference type="Gene3D" id="3.40.1650.10">
    <property type="entry name" value="RbsD-like domain"/>
    <property type="match status" value="1"/>
</dbReference>
<dbReference type="NCBIfam" id="NF008761">
    <property type="entry name" value="PRK11797.1"/>
    <property type="match status" value="1"/>
</dbReference>
<reference evidence="8" key="1">
    <citation type="submission" date="2016-09" db="EMBL/GenBank/DDBJ databases">
        <authorList>
            <person name="Gulvik C.A."/>
        </authorList>
    </citation>
    <scope>NUCLEOTIDE SEQUENCE [LARGE SCALE GENOMIC DNA]</scope>
    <source>
        <strain evidence="8">LMG 26676</strain>
    </source>
</reference>
<dbReference type="EMBL" id="MIKC01000040">
    <property type="protein sequence ID" value="OEG21354.1"/>
    <property type="molecule type" value="Genomic_DNA"/>
</dbReference>
<comment type="pathway">
    <text evidence="6">Carbohydrate metabolism; D-ribose degradation; D-ribose 5-phosphate from beta-D-ribopyranose: step 1/2.</text>
</comment>
<comment type="subunit">
    <text evidence="6">Homodecamer.</text>
</comment>
<evidence type="ECO:0000256" key="1">
    <source>
        <dbReference type="ARBA" id="ARBA00000223"/>
    </source>
</evidence>
<dbReference type="GO" id="GO:0048029">
    <property type="term" value="F:monosaccharide binding"/>
    <property type="evidence" value="ECO:0007669"/>
    <property type="project" value="InterPro"/>
</dbReference>
<sequence length="129" mass="14481">MKKRGILNSEIAKIVDDLRHTDRIIIGDCGLPVPENVKQIDISLKQGTPSFYSVLELILEEVAVEKAVLATEIKENNVELHGQLKELLPEIEYVSHDEFKQLSKEVKAVIRTGEDTPYANVILQSAVIF</sequence>
<dbReference type="GO" id="GO:0016872">
    <property type="term" value="F:intramolecular lyase activity"/>
    <property type="evidence" value="ECO:0007669"/>
    <property type="project" value="UniProtKB-UniRule"/>
</dbReference>
<feature type="active site" description="Proton donor" evidence="6">
    <location>
        <position position="20"/>
    </location>
</feature>
<dbReference type="STRING" id="1131292.BCR24_07765"/>
<comment type="function">
    <text evidence="6">Catalyzes the interconversion of beta-pyran and beta-furan forms of D-ribose.</text>
</comment>
<dbReference type="GO" id="GO:0062193">
    <property type="term" value="F:D-ribose pyranase activity"/>
    <property type="evidence" value="ECO:0007669"/>
    <property type="project" value="UniProtKB-EC"/>
</dbReference>
<comment type="catalytic activity">
    <reaction evidence="1 6">
        <text>beta-D-ribopyranose = beta-D-ribofuranose</text>
        <dbReference type="Rhea" id="RHEA:25432"/>
        <dbReference type="ChEBI" id="CHEBI:27476"/>
        <dbReference type="ChEBI" id="CHEBI:47002"/>
        <dbReference type="EC" id="5.4.99.62"/>
    </reaction>
</comment>
<gene>
    <name evidence="6" type="primary">rbsD</name>
    <name evidence="7" type="ORF">BCR24_07765</name>
</gene>
<dbReference type="InterPro" id="IPR023750">
    <property type="entry name" value="RbsD-like_sf"/>
</dbReference>
<feature type="binding site" evidence="6">
    <location>
        <begin position="118"/>
        <end position="120"/>
    </location>
    <ligand>
        <name>substrate</name>
    </ligand>
</feature>
<keyword evidence="5 6" id="KW-0119">Carbohydrate metabolism</keyword>
<proteinExistence type="inferred from homology"/>
<feature type="binding site" evidence="6">
    <location>
        <position position="28"/>
    </location>
    <ligand>
        <name>substrate</name>
    </ligand>
</feature>
<dbReference type="UniPathway" id="UPA00916">
    <property type="reaction ID" value="UER00888"/>
</dbReference>
<evidence type="ECO:0000313" key="7">
    <source>
        <dbReference type="EMBL" id="OEG21354.1"/>
    </source>
</evidence>
<evidence type="ECO:0000256" key="4">
    <source>
        <dbReference type="ARBA" id="ARBA00023235"/>
    </source>
</evidence>
<dbReference type="EC" id="5.4.99.62" evidence="2 6"/>
<dbReference type="Pfam" id="PF05025">
    <property type="entry name" value="RbsD_FucU"/>
    <property type="match status" value="1"/>
</dbReference>
<dbReference type="Proteomes" id="UP000094469">
    <property type="component" value="Unassembled WGS sequence"/>
</dbReference>
<dbReference type="AlphaFoldDB" id="A0A1E5H8W8"/>
<comment type="similarity">
    <text evidence="6">Belongs to the RbsD / FucU family. RbsD subfamily.</text>
</comment>
<keyword evidence="4 6" id="KW-0413">Isomerase</keyword>
<dbReference type="PANTHER" id="PTHR37831">
    <property type="entry name" value="D-RIBOSE PYRANASE"/>
    <property type="match status" value="1"/>
</dbReference>
<evidence type="ECO:0000256" key="5">
    <source>
        <dbReference type="ARBA" id="ARBA00023277"/>
    </source>
</evidence>
<accession>A0A1E5H8W8</accession>
<dbReference type="RefSeq" id="WP_069641148.1">
    <property type="nucleotide sequence ID" value="NZ_JAFBEZ010000001.1"/>
</dbReference>
<organism evidence="7 8">
    <name type="scientific">Enterococcus ureilyticus</name>
    <dbReference type="NCBI Taxonomy" id="1131292"/>
    <lineage>
        <taxon>Bacteria</taxon>
        <taxon>Bacillati</taxon>
        <taxon>Bacillota</taxon>
        <taxon>Bacilli</taxon>
        <taxon>Lactobacillales</taxon>
        <taxon>Enterococcaceae</taxon>
        <taxon>Enterococcus</taxon>
    </lineage>
</organism>
<dbReference type="OrthoDB" id="9805009at2"/>
<evidence type="ECO:0000256" key="3">
    <source>
        <dbReference type="ARBA" id="ARBA00022490"/>
    </source>
</evidence>
<feature type="binding site" evidence="6">
    <location>
        <position position="96"/>
    </location>
    <ligand>
        <name>substrate</name>
    </ligand>
</feature>
<dbReference type="InterPro" id="IPR023064">
    <property type="entry name" value="D-ribose_pyranase"/>
</dbReference>
<dbReference type="HAMAP" id="MF_01661">
    <property type="entry name" value="D_rib_pyranase"/>
    <property type="match status" value="1"/>
</dbReference>
<dbReference type="GO" id="GO:0019303">
    <property type="term" value="P:D-ribose catabolic process"/>
    <property type="evidence" value="ECO:0007669"/>
    <property type="project" value="UniProtKB-UniRule"/>
</dbReference>
<comment type="subcellular location">
    <subcellularLocation>
        <location evidence="6">Cytoplasm</location>
    </subcellularLocation>
</comment>
<comment type="caution">
    <text evidence="7">The sequence shown here is derived from an EMBL/GenBank/DDBJ whole genome shotgun (WGS) entry which is preliminary data.</text>
</comment>
<dbReference type="PANTHER" id="PTHR37831:SF1">
    <property type="entry name" value="D-RIBOSE PYRANASE"/>
    <property type="match status" value="1"/>
</dbReference>